<dbReference type="EMBL" id="CP003587">
    <property type="protein sequence ID" value="AGY56857.1"/>
    <property type="molecule type" value="Genomic_DNA"/>
</dbReference>
<feature type="transmembrane region" description="Helical" evidence="1">
    <location>
        <begin position="102"/>
        <end position="119"/>
    </location>
</feature>
<dbReference type="eggNOG" id="ENOG502ZARE">
    <property type="taxonomic scope" value="Bacteria"/>
</dbReference>
<keyword evidence="1" id="KW-0812">Transmembrane</keyword>
<sequence length="231" mass="25728">MAFFNSAEPILRRKQHDLDLQDQRGLIRLQLRIGRQALIDTVLTRVDQVFWGWALVCALIFGVAQFQPFAWSEQALYWTGLSLAAALWMAACTWFWAKVERAVWLVVCWAGLIASGLVLTDASISFAWDALLLHLGVLWLGISALGYLVSGIGLRSRALLICALLHLAAALLAATIPDWQFLIAGVTLSSCLALLGSTQWDMRLPTTYDLPQVALAFNRAQHARRQLVRSR</sequence>
<dbReference type="AlphaFoldDB" id="U5QD68"/>
<dbReference type="KEGG" id="glj:GKIL_0611"/>
<protein>
    <submittedName>
        <fullName evidence="2">Uncharacterized protein</fullName>
    </submittedName>
</protein>
<feature type="transmembrane region" description="Helical" evidence="1">
    <location>
        <begin position="181"/>
        <end position="200"/>
    </location>
</feature>
<gene>
    <name evidence="2" type="ORF">GKIL_0611</name>
</gene>
<feature type="transmembrane region" description="Helical" evidence="1">
    <location>
        <begin position="76"/>
        <end position="96"/>
    </location>
</feature>
<organism evidence="2 3">
    <name type="scientific">Gloeobacter kilaueensis (strain ATCC BAA-2537 / CCAP 1431/1 / ULC 316 / JS1)</name>
    <dbReference type="NCBI Taxonomy" id="1183438"/>
    <lineage>
        <taxon>Bacteria</taxon>
        <taxon>Bacillati</taxon>
        <taxon>Cyanobacteriota</taxon>
        <taxon>Cyanophyceae</taxon>
        <taxon>Gloeobacterales</taxon>
        <taxon>Gloeobacteraceae</taxon>
        <taxon>Gloeobacter</taxon>
    </lineage>
</organism>
<dbReference type="Proteomes" id="UP000017396">
    <property type="component" value="Chromosome"/>
</dbReference>
<feature type="transmembrane region" description="Helical" evidence="1">
    <location>
        <begin position="50"/>
        <end position="69"/>
    </location>
</feature>
<name>U5QD68_GLOK1</name>
<feature type="transmembrane region" description="Helical" evidence="1">
    <location>
        <begin position="131"/>
        <end position="150"/>
    </location>
</feature>
<keyword evidence="1" id="KW-1133">Transmembrane helix</keyword>
<accession>U5QD68</accession>
<evidence type="ECO:0000313" key="2">
    <source>
        <dbReference type="EMBL" id="AGY56857.1"/>
    </source>
</evidence>
<dbReference type="OrthoDB" id="422905at2"/>
<evidence type="ECO:0000256" key="1">
    <source>
        <dbReference type="SAM" id="Phobius"/>
    </source>
</evidence>
<dbReference type="RefSeq" id="WP_023171896.1">
    <property type="nucleotide sequence ID" value="NC_022600.1"/>
</dbReference>
<keyword evidence="1" id="KW-0472">Membrane</keyword>
<reference evidence="2 3" key="1">
    <citation type="journal article" date="2013" name="PLoS ONE">
        <title>Cultivation and Complete Genome Sequencing of Gloeobacter kilaueensis sp. nov., from a Lava Cave in Kilauea Caldera, Hawai'i.</title>
        <authorList>
            <person name="Saw J.H."/>
            <person name="Schatz M."/>
            <person name="Brown M.V."/>
            <person name="Kunkel D.D."/>
            <person name="Foster J.S."/>
            <person name="Shick H."/>
            <person name="Christensen S."/>
            <person name="Hou S."/>
            <person name="Wan X."/>
            <person name="Donachie S.P."/>
        </authorList>
    </citation>
    <scope>NUCLEOTIDE SEQUENCE [LARGE SCALE GENOMIC DNA]</scope>
    <source>
        <strain evidence="3">JS</strain>
    </source>
</reference>
<dbReference type="STRING" id="1183438.GKIL_0611"/>
<proteinExistence type="predicted"/>
<evidence type="ECO:0000313" key="3">
    <source>
        <dbReference type="Proteomes" id="UP000017396"/>
    </source>
</evidence>
<keyword evidence="3" id="KW-1185">Reference proteome</keyword>
<dbReference type="HOGENOM" id="CLU_1203728_0_0_3"/>
<feature type="transmembrane region" description="Helical" evidence="1">
    <location>
        <begin position="156"/>
        <end position="174"/>
    </location>
</feature>